<organism evidence="1 2">
    <name type="scientific">Mycobacterium simulans</name>
    <dbReference type="NCBI Taxonomy" id="627089"/>
    <lineage>
        <taxon>Bacteria</taxon>
        <taxon>Bacillati</taxon>
        <taxon>Actinomycetota</taxon>
        <taxon>Actinomycetes</taxon>
        <taxon>Mycobacteriales</taxon>
        <taxon>Mycobacteriaceae</taxon>
        <taxon>Mycobacterium</taxon>
    </lineage>
</organism>
<evidence type="ECO:0008006" key="3">
    <source>
        <dbReference type="Google" id="ProtNLM"/>
    </source>
</evidence>
<evidence type="ECO:0000313" key="2">
    <source>
        <dbReference type="Proteomes" id="UP000554965"/>
    </source>
</evidence>
<accession>A0A7Z7IQX7</accession>
<dbReference type="AlphaFoldDB" id="A0A7Z7IQX7"/>
<comment type="caution">
    <text evidence="1">The sequence shown here is derived from an EMBL/GenBank/DDBJ whole genome shotgun (WGS) entry which is preliminary data.</text>
</comment>
<dbReference type="Proteomes" id="UP000554965">
    <property type="component" value="Unassembled WGS sequence"/>
</dbReference>
<name>A0A7Z7IQX7_9MYCO</name>
<proteinExistence type="predicted"/>
<evidence type="ECO:0000313" key="1">
    <source>
        <dbReference type="EMBL" id="SOJ56910.1"/>
    </source>
</evidence>
<gene>
    <name evidence="1" type="ORF">MSIMFB_04387</name>
</gene>
<sequence length="76" mass="8250">MRLIDAGVDASVGSVADAYDNALAETTVGSFTNELIRRQGPWRDVVHVEIGTLNWVSVVMRKSPLVASRKSPLVAR</sequence>
<dbReference type="EMBL" id="OCTY01000002">
    <property type="protein sequence ID" value="SOJ56910.1"/>
    <property type="molecule type" value="Genomic_DNA"/>
</dbReference>
<protein>
    <recommendedName>
        <fullName evidence="3">Transposase</fullName>
    </recommendedName>
</protein>
<reference evidence="1 2" key="1">
    <citation type="submission" date="2017-10" db="EMBL/GenBank/DDBJ databases">
        <authorList>
            <consortium name="Urmite Genomes"/>
        </authorList>
    </citation>
    <scope>NUCLEOTIDE SEQUENCE [LARGE SCALE GENOMIC DNA]</scope>
    <source>
        <strain evidence="1 2">FB-527</strain>
    </source>
</reference>
<keyword evidence="2" id="KW-1185">Reference proteome</keyword>